<evidence type="ECO:0000313" key="5">
    <source>
        <dbReference type="Proteomes" id="UP000286045"/>
    </source>
</evidence>
<dbReference type="InterPro" id="IPR056366">
    <property type="entry name" value="Ribosomal_eL24"/>
</dbReference>
<comment type="similarity">
    <text evidence="1">Belongs to the eukaryotic ribosomal protein eL24 family.</text>
</comment>
<reference evidence="4 5" key="1">
    <citation type="submission" date="2018-12" db="EMBL/GenBank/DDBJ databases">
        <title>Draft genome sequence of Xylaria grammica IHI A82.</title>
        <authorList>
            <person name="Buettner E."/>
            <person name="Kellner H."/>
        </authorList>
    </citation>
    <scope>NUCLEOTIDE SEQUENCE [LARGE SCALE GENOMIC DNA]</scope>
    <source>
        <strain evidence="4 5">IHI A82</strain>
    </source>
</reference>
<keyword evidence="5" id="KW-1185">Reference proteome</keyword>
<dbReference type="GO" id="GO:0003735">
    <property type="term" value="F:structural constituent of ribosome"/>
    <property type="evidence" value="ECO:0007669"/>
    <property type="project" value="InterPro"/>
</dbReference>
<dbReference type="Pfam" id="PF01246">
    <property type="entry name" value="Ribosomal_L24e"/>
    <property type="match status" value="1"/>
</dbReference>
<feature type="compositionally biased region" description="Low complexity" evidence="2">
    <location>
        <begin position="143"/>
        <end position="153"/>
    </location>
</feature>
<feature type="region of interest" description="Disordered" evidence="2">
    <location>
        <begin position="90"/>
        <end position="159"/>
    </location>
</feature>
<evidence type="ECO:0000259" key="3">
    <source>
        <dbReference type="Pfam" id="PF01246"/>
    </source>
</evidence>
<protein>
    <recommendedName>
        <fullName evidence="3">Large ribosomal subunit protein eL24-related N-terminal domain-containing protein</fullName>
    </recommendedName>
</protein>
<dbReference type="InterPro" id="IPR038630">
    <property type="entry name" value="L24e/L24_sf"/>
</dbReference>
<dbReference type="Proteomes" id="UP000286045">
    <property type="component" value="Unassembled WGS sequence"/>
</dbReference>
<dbReference type="GO" id="GO:0042273">
    <property type="term" value="P:ribosomal large subunit biogenesis"/>
    <property type="evidence" value="ECO:0007669"/>
    <property type="project" value="TreeGrafter"/>
</dbReference>
<feature type="compositionally biased region" description="Basic and acidic residues" evidence="2">
    <location>
        <begin position="122"/>
        <end position="142"/>
    </location>
</feature>
<dbReference type="STRING" id="363999.A0A439DD98"/>
<dbReference type="InterPro" id="IPR000988">
    <property type="entry name" value="Ribosomal_eL24-rel_N"/>
</dbReference>
<evidence type="ECO:0000256" key="2">
    <source>
        <dbReference type="SAM" id="MobiDB-lite"/>
    </source>
</evidence>
<comment type="caution">
    <text evidence="4">The sequence shown here is derived from an EMBL/GenBank/DDBJ whole genome shotgun (WGS) entry which is preliminary data.</text>
</comment>
<dbReference type="PANTHER" id="PTHR10792">
    <property type="entry name" value="60S RIBOSOMAL PROTEIN L24"/>
    <property type="match status" value="1"/>
</dbReference>
<feature type="domain" description="Large ribosomal subunit protein eL24-related N-terminal" evidence="3">
    <location>
        <begin position="1"/>
        <end position="24"/>
    </location>
</feature>
<evidence type="ECO:0000313" key="4">
    <source>
        <dbReference type="EMBL" id="RWA12399.1"/>
    </source>
</evidence>
<evidence type="ECO:0000256" key="1">
    <source>
        <dbReference type="ARBA" id="ARBA00005647"/>
    </source>
</evidence>
<name>A0A439DD98_9PEZI</name>
<dbReference type="PANTHER" id="PTHR10792:SF8">
    <property type="entry name" value="RIBOSOME BIOGENESIS PROTEIN RLP24-RELATED"/>
    <property type="match status" value="1"/>
</dbReference>
<proteinExistence type="inferred from homology"/>
<dbReference type="EMBL" id="RYZI01000052">
    <property type="protein sequence ID" value="RWA12399.1"/>
    <property type="molecule type" value="Genomic_DNA"/>
</dbReference>
<accession>A0A439DD98</accession>
<dbReference type="GO" id="GO:0005730">
    <property type="term" value="C:nucleolus"/>
    <property type="evidence" value="ECO:0007669"/>
    <property type="project" value="TreeGrafter"/>
</dbReference>
<dbReference type="AlphaFoldDB" id="A0A439DD98"/>
<dbReference type="Gene3D" id="2.30.170.20">
    <property type="entry name" value="Ribosomal protein L24e"/>
    <property type="match status" value="1"/>
</dbReference>
<gene>
    <name evidence="4" type="ORF">EKO27_g2706</name>
</gene>
<organism evidence="4 5">
    <name type="scientific">Xylaria grammica</name>
    <dbReference type="NCBI Taxonomy" id="363999"/>
    <lineage>
        <taxon>Eukaryota</taxon>
        <taxon>Fungi</taxon>
        <taxon>Dikarya</taxon>
        <taxon>Ascomycota</taxon>
        <taxon>Pezizomycotina</taxon>
        <taxon>Sordariomycetes</taxon>
        <taxon>Xylariomycetidae</taxon>
        <taxon>Xylariales</taxon>
        <taxon>Xylariaceae</taxon>
        <taxon>Xylaria</taxon>
    </lineage>
</organism>
<sequence length="159" mass="18830">MKRNPRKLGWTKAYRKAAGKEMTVDSTLQFAQRRNVPVRYDRTLWEKTMQAMTRIQEIRQKRERAHYKRRMAGKRARELAVDKKLVETHSHLLPRMRGSERRRLLEQGVDPEQVDQMEETLPTEKAKVHGKEKQRQRLRVDGGVEFVGENNNGMDMDSD</sequence>